<dbReference type="Proteomes" id="UP001057452">
    <property type="component" value="Chromosome 12"/>
</dbReference>
<comment type="caution">
    <text evidence="1">The sequence shown here is derived from an EMBL/GenBank/DDBJ whole genome shotgun (WGS) entry which is preliminary data.</text>
</comment>
<evidence type="ECO:0000313" key="2">
    <source>
        <dbReference type="Proteomes" id="UP001057452"/>
    </source>
</evidence>
<gene>
    <name evidence="1" type="ORF">KUCAC02_009445</name>
</gene>
<accession>A0ACB9WTK1</accession>
<reference evidence="1" key="1">
    <citation type="submission" date="2022-05" db="EMBL/GenBank/DDBJ databases">
        <title>Chromosome-level genome of Chaenocephalus aceratus.</title>
        <authorList>
            <person name="Park H."/>
        </authorList>
    </citation>
    <scope>NUCLEOTIDE SEQUENCE</scope>
    <source>
        <strain evidence="1">KU_202001</strain>
    </source>
</reference>
<feature type="non-terminal residue" evidence="1">
    <location>
        <position position="1"/>
    </location>
</feature>
<organism evidence="1 2">
    <name type="scientific">Chaenocephalus aceratus</name>
    <name type="common">Blackfin icefish</name>
    <name type="synonym">Chaenichthys aceratus</name>
    <dbReference type="NCBI Taxonomy" id="36190"/>
    <lineage>
        <taxon>Eukaryota</taxon>
        <taxon>Metazoa</taxon>
        <taxon>Chordata</taxon>
        <taxon>Craniata</taxon>
        <taxon>Vertebrata</taxon>
        <taxon>Euteleostomi</taxon>
        <taxon>Actinopterygii</taxon>
        <taxon>Neopterygii</taxon>
        <taxon>Teleostei</taxon>
        <taxon>Neoteleostei</taxon>
        <taxon>Acanthomorphata</taxon>
        <taxon>Eupercaria</taxon>
        <taxon>Perciformes</taxon>
        <taxon>Notothenioidei</taxon>
        <taxon>Channichthyidae</taxon>
        <taxon>Chaenocephalus</taxon>
    </lineage>
</organism>
<sequence length="1145" mass="128736">LLSEEDLNKLSEITGCASQVTFPSCRTTPNLNTYRTATSVCNNIKNPRLGSSNTPFARWLPAEYDDAISQPKGWDRTRRFNNFLLPLVRQVSNNILSTTDAGVVNDREYTHMVTMFGQWSAHDLTFTPFSPSIRSFSNGINCDESCEKIEPCIPIPIPPGDPRLPTGRNSCIPAFRSAPVCGSGYSAYNFGGEPKKREQINGVTAFLDLGQVYGSEEQLAKSLRDPDSDGGLLRVNTEFRDNRRELLPFHPMQVNMCATRRRVTNDTNAREVPCFLAGDVRVDENIALTSIHTLFMREHNRLARQLKRINPQWDSETLYQEARKIMGAYTQLFVFRDYLPRIVGPDAIRRQLGRYPGYNANVDPGIANVFATAAFRFAHLAIQPVVFRLDENYRENSRLPSVPLFEAFFTPWRVVFEGGIDPLLRGLVECPAKLNTQDNMMVDALRERLFQFVMHLASDLGSLNMQRGRDHGLPGYNAWRKFCGLSQPGNQAELAQVLNNADLACKLLQLYGTPANIDVWMGGVAEPFVRGGRVGPLFACLIASQFQRIRQGDRLWYENRGVFSPAQRAALSTSTISRIICDNTGISSIPTDAFSVISNYNRLVYCSSIRRRLNLVSLCLGAPENMTRRSCTLYAVGVICGTLLLVGIGLVVSQVFPTFMHNRLKKEIVLVEGSRVFESWKSPPPPVYMEYFFFNVTNVNEFLERGAKPVVKQIGPYTYREYRTKDNVSMVENGEKVSAYNTKSFVFLREKSVGDPAVDNITTVNIPAWAVMNELKASFWKASMVSVWMNSIGSGLFTSRTVDELLWGYDDPLLARIATIKDVETVFGLMYKKNGSHSGEFVYHTGEKNYMDYGHVETWKGQRQLDFWTSNQSNSINGSDGSAFHPFLDKNERIYIFTSDLCRSIYMEFEKDVEVKGIPAYRFTPPRSVLASKEENPANEGFCVTPKECLGTGLLKVSPCRKGAPVVASFPHFYLGEEKYVAAIEGMSPKREHHQTYLDLNPTTGVIVRANKRAQINILLSKIAGFPNTRRLNDTIFPVMFINETVVIDDASAARVHKLLLIVTLVSNFPLLIVGLGAIMLAIFIILLYRARKQKNEVKRTVFTKPLYATSNEEDTSYSAVSDKEKEDPQNGTYIGLTAKSEPQE</sequence>
<name>A0ACB9WTK1_CHAAC</name>
<proteinExistence type="predicted"/>
<protein>
    <submittedName>
        <fullName evidence="1">Uncharacterized protein</fullName>
    </submittedName>
</protein>
<evidence type="ECO:0000313" key="1">
    <source>
        <dbReference type="EMBL" id="KAI4817167.1"/>
    </source>
</evidence>
<dbReference type="EMBL" id="CM043796">
    <property type="protein sequence ID" value="KAI4817167.1"/>
    <property type="molecule type" value="Genomic_DNA"/>
</dbReference>
<keyword evidence="2" id="KW-1185">Reference proteome</keyword>